<gene>
    <name evidence="5" type="ORF">OKW52_04710</name>
</gene>
<dbReference type="SUPFAM" id="SSF53383">
    <property type="entry name" value="PLP-dependent transferases"/>
    <property type="match status" value="1"/>
</dbReference>
<dbReference type="EMBL" id="JAPDFL010000001">
    <property type="protein sequence ID" value="MCW1931579.1"/>
    <property type="molecule type" value="Genomic_DNA"/>
</dbReference>
<dbReference type="RefSeq" id="WP_264504684.1">
    <property type="nucleotide sequence ID" value="NZ_JAPDFL010000001.1"/>
</dbReference>
<dbReference type="InterPro" id="IPR049704">
    <property type="entry name" value="Aminotrans_3_PPA_site"/>
</dbReference>
<sequence length="458" mass="49438">MDTATFNDIGAVVEADRAHVWHHLTQHKAFETIDPRVVVEGKGLRVWDATGRETLDAVSGGVWTVNVGYGRESIANAVRDQLLKMNYFAGAAGSVPGAIFAQMLTDKMPGLTRVYYSNSGSEANEKAYKMVRQIAHAKHGGKKWKILYRERDYHGTTIAALASGGQEERKSMYGPFPEGFIPVPHCLEYRSQWGDVADYGLRAANAIEEVILREGADTVGAIILEPVTAGGGVITPPEGYWPRVQEICKQYGLLLIIDEVVCGVGRTGKWFGYQQYDIQPDIVTMAKGLASGYAAISCTVTTEAVFEMFKDAADPMAHFRDISTFGGCTAGPAAAIENMRIIEEEDLLGNTTAMGERLMGNLHKLMEKHSVIGDVRGKGLFCGAELVADRATKEPMAESKVAAVVAAVMKRGVQIGMTNRSLPGFNNTLCLSPALIVTAAQIDQITDAIDGALTEVCG</sequence>
<keyword evidence="6" id="KW-1185">Reference proteome</keyword>
<name>A0ABT3GVM4_9RHOB</name>
<comment type="cofactor">
    <cofactor evidence="1">
        <name>pyridoxal 5'-phosphate</name>
        <dbReference type="ChEBI" id="CHEBI:597326"/>
    </cofactor>
</comment>
<dbReference type="PIRSF" id="PIRSF000521">
    <property type="entry name" value="Transaminase_4ab_Lys_Orn"/>
    <property type="match status" value="1"/>
</dbReference>
<dbReference type="GO" id="GO:0008483">
    <property type="term" value="F:transaminase activity"/>
    <property type="evidence" value="ECO:0007669"/>
    <property type="project" value="UniProtKB-KW"/>
</dbReference>
<comment type="similarity">
    <text evidence="2 4">Belongs to the class-III pyridoxal-phosphate-dependent aminotransferase family.</text>
</comment>
<accession>A0ABT3GVM4</accession>
<evidence type="ECO:0000313" key="5">
    <source>
        <dbReference type="EMBL" id="MCW1931579.1"/>
    </source>
</evidence>
<keyword evidence="5" id="KW-0032">Aminotransferase</keyword>
<dbReference type="CDD" id="cd00610">
    <property type="entry name" value="OAT_like"/>
    <property type="match status" value="1"/>
</dbReference>
<dbReference type="InterPro" id="IPR015424">
    <property type="entry name" value="PyrdxlP-dep_Trfase"/>
</dbReference>
<dbReference type="InterPro" id="IPR015422">
    <property type="entry name" value="PyrdxlP-dep_Trfase_small"/>
</dbReference>
<reference evidence="5 6" key="1">
    <citation type="submission" date="2022-10" db="EMBL/GenBank/DDBJ databases">
        <title>Pararhodobacter sp. nov., isolated from marine algae.</title>
        <authorList>
            <person name="Choi B.J."/>
            <person name="Kim J.M."/>
            <person name="Lee J.K."/>
            <person name="Choi D.G."/>
            <person name="Jeon C.O."/>
        </authorList>
    </citation>
    <scope>NUCLEOTIDE SEQUENCE [LARGE SCALE GENOMIC DNA]</scope>
    <source>
        <strain evidence="5 6">ZQ420</strain>
    </source>
</reference>
<dbReference type="Proteomes" id="UP001208938">
    <property type="component" value="Unassembled WGS sequence"/>
</dbReference>
<evidence type="ECO:0000256" key="3">
    <source>
        <dbReference type="ARBA" id="ARBA00022898"/>
    </source>
</evidence>
<keyword evidence="3 4" id="KW-0663">Pyridoxal phosphate</keyword>
<keyword evidence="5" id="KW-0808">Transferase</keyword>
<evidence type="ECO:0000313" key="6">
    <source>
        <dbReference type="Proteomes" id="UP001208938"/>
    </source>
</evidence>
<dbReference type="Gene3D" id="3.90.1150.10">
    <property type="entry name" value="Aspartate Aminotransferase, domain 1"/>
    <property type="match status" value="1"/>
</dbReference>
<dbReference type="Gene3D" id="3.40.640.10">
    <property type="entry name" value="Type I PLP-dependent aspartate aminotransferase-like (Major domain)"/>
    <property type="match status" value="1"/>
</dbReference>
<evidence type="ECO:0000256" key="1">
    <source>
        <dbReference type="ARBA" id="ARBA00001933"/>
    </source>
</evidence>
<comment type="caution">
    <text evidence="5">The sequence shown here is derived from an EMBL/GenBank/DDBJ whole genome shotgun (WGS) entry which is preliminary data.</text>
</comment>
<evidence type="ECO:0000256" key="2">
    <source>
        <dbReference type="ARBA" id="ARBA00008954"/>
    </source>
</evidence>
<dbReference type="PANTHER" id="PTHR43094">
    <property type="entry name" value="AMINOTRANSFERASE"/>
    <property type="match status" value="1"/>
</dbReference>
<dbReference type="InterPro" id="IPR005814">
    <property type="entry name" value="Aminotrans_3"/>
</dbReference>
<dbReference type="Pfam" id="PF00202">
    <property type="entry name" value="Aminotran_3"/>
    <property type="match status" value="1"/>
</dbReference>
<protein>
    <submittedName>
        <fullName evidence="5">Aminotransferase class III-fold pyridoxal phosphate-dependent enzyme</fullName>
    </submittedName>
</protein>
<dbReference type="InterPro" id="IPR015421">
    <property type="entry name" value="PyrdxlP-dep_Trfase_major"/>
</dbReference>
<dbReference type="PANTHER" id="PTHR43094:SF1">
    <property type="entry name" value="AMINOTRANSFERASE CLASS-III"/>
    <property type="match status" value="1"/>
</dbReference>
<organism evidence="5 6">
    <name type="scientific">Pararhodobacter zhoushanensis</name>
    <dbReference type="NCBI Taxonomy" id="2479545"/>
    <lineage>
        <taxon>Bacteria</taxon>
        <taxon>Pseudomonadati</taxon>
        <taxon>Pseudomonadota</taxon>
        <taxon>Alphaproteobacteria</taxon>
        <taxon>Rhodobacterales</taxon>
        <taxon>Paracoccaceae</taxon>
        <taxon>Pararhodobacter</taxon>
    </lineage>
</organism>
<proteinExistence type="inferred from homology"/>
<evidence type="ECO:0000256" key="4">
    <source>
        <dbReference type="RuleBase" id="RU003560"/>
    </source>
</evidence>
<dbReference type="PROSITE" id="PS00600">
    <property type="entry name" value="AA_TRANSFER_CLASS_3"/>
    <property type="match status" value="1"/>
</dbReference>